<dbReference type="PANTHER" id="PTHR11761">
    <property type="entry name" value="50S/60S RIBOSOMAL PROTEIN L14/L23"/>
    <property type="match status" value="1"/>
</dbReference>
<reference evidence="7 8" key="1">
    <citation type="submission" date="2024-02" db="EMBL/GenBank/DDBJ databases">
        <title>Chromosome-scale genome assembly of the rough periwinkle Littorina saxatilis.</title>
        <authorList>
            <person name="De Jode A."/>
            <person name="Faria R."/>
            <person name="Formenti G."/>
            <person name="Sims Y."/>
            <person name="Smith T.P."/>
            <person name="Tracey A."/>
            <person name="Wood J.M.D."/>
            <person name="Zagrodzka Z.B."/>
            <person name="Johannesson K."/>
            <person name="Butlin R.K."/>
            <person name="Leder E.H."/>
        </authorList>
    </citation>
    <scope>NUCLEOTIDE SEQUENCE [LARGE SCALE GENOMIC DNA]</scope>
    <source>
        <strain evidence="7">Snail1</strain>
        <tissue evidence="7">Muscle</tissue>
    </source>
</reference>
<evidence type="ECO:0000256" key="3">
    <source>
        <dbReference type="ARBA" id="ARBA00023274"/>
    </source>
</evidence>
<dbReference type="SUPFAM" id="SSF49417">
    <property type="entry name" value="p53-like transcription factors"/>
    <property type="match status" value="1"/>
</dbReference>
<keyword evidence="2 6" id="KW-0689">Ribosomal protein</keyword>
<sequence>MGVSQCHAPTPSAVPEFTDYAGDYKFEISFTPPSKETKSTTWTHSAALNRMSAAGSGDMFVATVKKGKPELRKKAMPAVVIRQRKAIRRKDGTFIVFEDNAGVIVNVKGEIKGSAITGPVAKECADLWPRIASNASSIA</sequence>
<dbReference type="PROSITE" id="PS00049">
    <property type="entry name" value="RIBOSOMAL_L14"/>
    <property type="match status" value="1"/>
</dbReference>
<dbReference type="GO" id="GO:0003735">
    <property type="term" value="F:structural constituent of ribosome"/>
    <property type="evidence" value="ECO:0007669"/>
    <property type="project" value="InterPro"/>
</dbReference>
<dbReference type="Gene3D" id="2.40.150.20">
    <property type="entry name" value="Ribosomal protein L14"/>
    <property type="match status" value="1"/>
</dbReference>
<name>A0AAN9BFJ4_9CAEN</name>
<organism evidence="7 8">
    <name type="scientific">Littorina saxatilis</name>
    <dbReference type="NCBI Taxonomy" id="31220"/>
    <lineage>
        <taxon>Eukaryota</taxon>
        <taxon>Metazoa</taxon>
        <taxon>Spiralia</taxon>
        <taxon>Lophotrochozoa</taxon>
        <taxon>Mollusca</taxon>
        <taxon>Gastropoda</taxon>
        <taxon>Caenogastropoda</taxon>
        <taxon>Littorinimorpha</taxon>
        <taxon>Littorinoidea</taxon>
        <taxon>Littorinidae</taxon>
        <taxon>Littorina</taxon>
    </lineage>
</organism>
<dbReference type="GO" id="GO:0006412">
    <property type="term" value="P:translation"/>
    <property type="evidence" value="ECO:0007669"/>
    <property type="project" value="InterPro"/>
</dbReference>
<dbReference type="GO" id="GO:0070180">
    <property type="term" value="F:large ribosomal subunit rRNA binding"/>
    <property type="evidence" value="ECO:0007669"/>
    <property type="project" value="TreeGrafter"/>
</dbReference>
<comment type="similarity">
    <text evidence="1 6">Belongs to the universal ribosomal protein uL14 family.</text>
</comment>
<comment type="caution">
    <text evidence="7">The sequence shown here is derived from an EMBL/GenBank/DDBJ whole genome shotgun (WGS) entry which is preliminary data.</text>
</comment>
<evidence type="ECO:0000256" key="4">
    <source>
        <dbReference type="ARBA" id="ARBA00035199"/>
    </source>
</evidence>
<dbReference type="InterPro" id="IPR008967">
    <property type="entry name" value="p53-like_TF_DNA-bd_sf"/>
</dbReference>
<dbReference type="Proteomes" id="UP001374579">
    <property type="component" value="Unassembled WGS sequence"/>
</dbReference>
<dbReference type="SMART" id="SM01374">
    <property type="entry name" value="Ribosomal_L14"/>
    <property type="match status" value="1"/>
</dbReference>
<dbReference type="InterPro" id="IPR000218">
    <property type="entry name" value="Ribosomal_uL14"/>
</dbReference>
<gene>
    <name evidence="7" type="ORF">V1264_016642</name>
</gene>
<evidence type="ECO:0000313" key="8">
    <source>
        <dbReference type="Proteomes" id="UP001374579"/>
    </source>
</evidence>
<evidence type="ECO:0000256" key="2">
    <source>
        <dbReference type="ARBA" id="ARBA00022980"/>
    </source>
</evidence>
<dbReference type="GO" id="GO:0022625">
    <property type="term" value="C:cytosolic large ribosomal subunit"/>
    <property type="evidence" value="ECO:0007669"/>
    <property type="project" value="TreeGrafter"/>
</dbReference>
<keyword evidence="8" id="KW-1185">Reference proteome</keyword>
<evidence type="ECO:0000313" key="7">
    <source>
        <dbReference type="EMBL" id="KAK7105236.1"/>
    </source>
</evidence>
<protein>
    <recommendedName>
        <fullName evidence="4">Large ribosomal subunit protein uL14</fullName>
    </recommendedName>
    <alternativeName>
        <fullName evidence="5">60S ribosomal protein L23</fullName>
    </alternativeName>
</protein>
<proteinExistence type="inferred from homology"/>
<evidence type="ECO:0000256" key="6">
    <source>
        <dbReference type="RuleBase" id="RU003949"/>
    </source>
</evidence>
<dbReference type="CDD" id="cd00337">
    <property type="entry name" value="Ribosomal_uL14"/>
    <property type="match status" value="1"/>
</dbReference>
<dbReference type="AlphaFoldDB" id="A0AAN9BFJ4"/>
<dbReference type="InterPro" id="IPR019972">
    <property type="entry name" value="Ribosomal_uL14_CS"/>
</dbReference>
<accession>A0AAN9BFJ4</accession>
<keyword evidence="3 6" id="KW-0687">Ribonucleoprotein</keyword>
<dbReference type="HAMAP" id="MF_01367">
    <property type="entry name" value="Ribosomal_uL14"/>
    <property type="match status" value="1"/>
</dbReference>
<dbReference type="InterPro" id="IPR036853">
    <property type="entry name" value="Ribosomal_uL14_sf"/>
</dbReference>
<evidence type="ECO:0000256" key="1">
    <source>
        <dbReference type="ARBA" id="ARBA00010745"/>
    </source>
</evidence>
<dbReference type="GO" id="GO:0003700">
    <property type="term" value="F:DNA-binding transcription factor activity"/>
    <property type="evidence" value="ECO:0007669"/>
    <property type="project" value="InterPro"/>
</dbReference>
<evidence type="ECO:0000256" key="5">
    <source>
        <dbReference type="ARBA" id="ARBA00035326"/>
    </source>
</evidence>
<dbReference type="SUPFAM" id="SSF50193">
    <property type="entry name" value="Ribosomal protein L14"/>
    <property type="match status" value="1"/>
</dbReference>
<dbReference type="Pfam" id="PF00238">
    <property type="entry name" value="Ribosomal_L14"/>
    <property type="match status" value="1"/>
</dbReference>
<dbReference type="PANTHER" id="PTHR11761:SF8">
    <property type="entry name" value="LARGE RIBOSOMAL SUBUNIT PROTEIN UL14"/>
    <property type="match status" value="1"/>
</dbReference>
<dbReference type="EMBL" id="JBAMIC010000007">
    <property type="protein sequence ID" value="KAK7105236.1"/>
    <property type="molecule type" value="Genomic_DNA"/>
</dbReference>